<name>A0A9W6SVQ4_CANBO</name>
<dbReference type="GO" id="GO:0005737">
    <property type="term" value="C:cytoplasm"/>
    <property type="evidence" value="ECO:0007669"/>
    <property type="project" value="TreeGrafter"/>
</dbReference>
<evidence type="ECO:0000313" key="1">
    <source>
        <dbReference type="EMBL" id="GME68044.1"/>
    </source>
</evidence>
<accession>A0A9W6SVQ4</accession>
<keyword evidence="2" id="KW-1185">Reference proteome</keyword>
<evidence type="ECO:0000313" key="2">
    <source>
        <dbReference type="Proteomes" id="UP001165120"/>
    </source>
</evidence>
<organism evidence="1 2">
    <name type="scientific">Candida boidinii</name>
    <name type="common">Yeast</name>
    <dbReference type="NCBI Taxonomy" id="5477"/>
    <lineage>
        <taxon>Eukaryota</taxon>
        <taxon>Fungi</taxon>
        <taxon>Dikarya</taxon>
        <taxon>Ascomycota</taxon>
        <taxon>Saccharomycotina</taxon>
        <taxon>Pichiomycetes</taxon>
        <taxon>Pichiales</taxon>
        <taxon>Pichiaceae</taxon>
        <taxon>Ogataea</taxon>
        <taxon>Ogataea/Candida clade</taxon>
    </lineage>
</organism>
<dbReference type="Proteomes" id="UP001165120">
    <property type="component" value="Unassembled WGS sequence"/>
</dbReference>
<dbReference type="PANTHER" id="PTHR28110">
    <property type="entry name" value="TRANSMEMBRANE PROTEIN"/>
    <property type="match status" value="1"/>
</dbReference>
<comment type="caution">
    <text evidence="1">The sequence shown here is derived from an EMBL/GenBank/DDBJ whole genome shotgun (WGS) entry which is preliminary data.</text>
</comment>
<dbReference type="AlphaFoldDB" id="A0A9W6SVQ4"/>
<dbReference type="PANTHER" id="PTHR28110:SF1">
    <property type="entry name" value="TRANSMEMBRANE PROTEIN"/>
    <property type="match status" value="1"/>
</dbReference>
<proteinExistence type="predicted"/>
<gene>
    <name evidence="1" type="ORF">Cboi02_000136100</name>
</gene>
<reference evidence="1" key="1">
    <citation type="submission" date="2023-04" db="EMBL/GenBank/DDBJ databases">
        <title>Candida boidinii NBRC 10035.</title>
        <authorList>
            <person name="Ichikawa N."/>
            <person name="Sato H."/>
            <person name="Tonouchi N."/>
        </authorList>
    </citation>
    <scope>NUCLEOTIDE SEQUENCE</scope>
    <source>
        <strain evidence="1">NBRC 10035</strain>
    </source>
</reference>
<dbReference type="InterPro" id="IPR055323">
    <property type="entry name" value="C57A10.07/YOR238W"/>
</dbReference>
<protein>
    <submittedName>
        <fullName evidence="1">Unnamed protein product</fullName>
    </submittedName>
</protein>
<sequence>MTKSEYIGNIDTLVILPCHSIYKRVPTNDTISRKELSQDEPGPGFDEKDWELAPFQYEAHDHLFFIKHIYASYEYLLQHKANSVLVLSGGYTKDSQKELSESLSYLNVAKMRGLIPLDYENTFENGKLLLEDRARDSYENVVFSLIKFRELIDKYPKKIVIVGLEFKRFRFIEQHLKVLQFPVTDIEYIGIGPEYPENIENLPLEKYQERKDFYFKDLEESEEKFARSPFSKFWFGEVGSGLYTKKSKRDPFDLGFKNYEDVVNTKNQIKGDSAMLSLMKCSELSTEEARSLYDQECKDKFAWF</sequence>
<dbReference type="EMBL" id="BSXN01000312">
    <property type="protein sequence ID" value="GME68044.1"/>
    <property type="molecule type" value="Genomic_DNA"/>
</dbReference>